<organism evidence="2 3">
    <name type="scientific">Datura stramonium</name>
    <name type="common">Jimsonweed</name>
    <name type="synonym">Common thornapple</name>
    <dbReference type="NCBI Taxonomy" id="4076"/>
    <lineage>
        <taxon>Eukaryota</taxon>
        <taxon>Viridiplantae</taxon>
        <taxon>Streptophyta</taxon>
        <taxon>Embryophyta</taxon>
        <taxon>Tracheophyta</taxon>
        <taxon>Spermatophyta</taxon>
        <taxon>Magnoliopsida</taxon>
        <taxon>eudicotyledons</taxon>
        <taxon>Gunneridae</taxon>
        <taxon>Pentapetalae</taxon>
        <taxon>asterids</taxon>
        <taxon>lamiids</taxon>
        <taxon>Solanales</taxon>
        <taxon>Solanaceae</taxon>
        <taxon>Solanoideae</taxon>
        <taxon>Datureae</taxon>
        <taxon>Datura</taxon>
    </lineage>
</organism>
<comment type="caution">
    <text evidence="2">The sequence shown here is derived from an EMBL/GenBank/DDBJ whole genome shotgun (WGS) entry which is preliminary data.</text>
</comment>
<dbReference type="PANTHER" id="PTHR37384">
    <property type="entry name" value="OS01G0835600 PROTEIN"/>
    <property type="match status" value="1"/>
</dbReference>
<dbReference type="Gene3D" id="2.30.30.140">
    <property type="match status" value="1"/>
</dbReference>
<accession>A0ABS8VQJ8</accession>
<dbReference type="PANTHER" id="PTHR37384:SF1">
    <property type="entry name" value="OS01G0835600 PROTEIN"/>
    <property type="match status" value="1"/>
</dbReference>
<sequence>MLLSSTSMMEFILSILMRKFTESESHKNAGFGQWLEGREVRKLFGDKYYYGKVIEFDGEVGWFRVKYEDGDIEDLEWHELEQVLRPLDITIPLKTLAKKIIKRKNRSIQKWGKSEVGAK</sequence>
<evidence type="ECO:0000259" key="1">
    <source>
        <dbReference type="Pfam" id="PF21743"/>
    </source>
</evidence>
<dbReference type="Proteomes" id="UP000823775">
    <property type="component" value="Unassembled WGS sequence"/>
</dbReference>
<evidence type="ECO:0000313" key="2">
    <source>
        <dbReference type="EMBL" id="MCE0481793.1"/>
    </source>
</evidence>
<keyword evidence="3" id="KW-1185">Reference proteome</keyword>
<reference evidence="2 3" key="1">
    <citation type="journal article" date="2021" name="BMC Genomics">
        <title>Datura genome reveals duplications of psychoactive alkaloid biosynthetic genes and high mutation rate following tissue culture.</title>
        <authorList>
            <person name="Rajewski A."/>
            <person name="Carter-House D."/>
            <person name="Stajich J."/>
            <person name="Litt A."/>
        </authorList>
    </citation>
    <scope>NUCLEOTIDE SEQUENCE [LARGE SCALE GENOMIC DNA]</scope>
    <source>
        <strain evidence="2">AR-01</strain>
    </source>
</reference>
<protein>
    <recommendedName>
        <fullName evidence="1">PTM/DIR17-like Tudor domain-containing protein</fullName>
    </recommendedName>
</protein>
<proteinExistence type="predicted"/>
<dbReference type="Pfam" id="PF21743">
    <property type="entry name" value="PTM_DIR17_Tudor"/>
    <property type="match status" value="1"/>
</dbReference>
<evidence type="ECO:0000313" key="3">
    <source>
        <dbReference type="Proteomes" id="UP000823775"/>
    </source>
</evidence>
<dbReference type="EMBL" id="JACEIK010005562">
    <property type="protein sequence ID" value="MCE0481793.1"/>
    <property type="molecule type" value="Genomic_DNA"/>
</dbReference>
<gene>
    <name evidence="2" type="ORF">HAX54_039865</name>
</gene>
<feature type="domain" description="PTM/DIR17-like Tudor" evidence="1">
    <location>
        <begin position="37"/>
        <end position="84"/>
    </location>
</feature>
<dbReference type="CDD" id="cd20401">
    <property type="entry name" value="Tudor_AtPTM-like"/>
    <property type="match status" value="1"/>
</dbReference>
<dbReference type="InterPro" id="IPR047365">
    <property type="entry name" value="Tudor_AtPTM-like"/>
</dbReference>
<name>A0ABS8VQJ8_DATST</name>